<evidence type="ECO:0000256" key="4">
    <source>
        <dbReference type="ARBA" id="ARBA00023163"/>
    </source>
</evidence>
<organism evidence="7 8">
    <name type="scientific">Paenibacillus eucommiae</name>
    <dbReference type="NCBI Taxonomy" id="1355755"/>
    <lineage>
        <taxon>Bacteria</taxon>
        <taxon>Bacillati</taxon>
        <taxon>Bacillota</taxon>
        <taxon>Bacilli</taxon>
        <taxon>Bacillales</taxon>
        <taxon>Paenibacillaceae</taxon>
        <taxon>Paenibacillus</taxon>
    </lineage>
</organism>
<keyword evidence="8" id="KW-1185">Reference proteome</keyword>
<evidence type="ECO:0000256" key="3">
    <source>
        <dbReference type="ARBA" id="ARBA00023125"/>
    </source>
</evidence>
<evidence type="ECO:0000313" key="7">
    <source>
        <dbReference type="EMBL" id="MBP1996886.1"/>
    </source>
</evidence>
<dbReference type="Gene3D" id="1.10.10.60">
    <property type="entry name" value="Homeodomain-like"/>
    <property type="match status" value="1"/>
</dbReference>
<dbReference type="InterPro" id="IPR023772">
    <property type="entry name" value="DNA-bd_HTH_TetR-type_CS"/>
</dbReference>
<dbReference type="InterPro" id="IPR001647">
    <property type="entry name" value="HTH_TetR"/>
</dbReference>
<accession>A0ABS4JCC8</accession>
<dbReference type="SUPFAM" id="SSF46689">
    <property type="entry name" value="Homeodomain-like"/>
    <property type="match status" value="1"/>
</dbReference>
<feature type="domain" description="HTH tetR-type" evidence="6">
    <location>
        <begin position="18"/>
        <end position="78"/>
    </location>
</feature>
<reference evidence="7 8" key="1">
    <citation type="submission" date="2021-03" db="EMBL/GenBank/DDBJ databases">
        <title>Genomic Encyclopedia of Type Strains, Phase IV (KMG-IV): sequencing the most valuable type-strain genomes for metagenomic binning, comparative biology and taxonomic classification.</title>
        <authorList>
            <person name="Goeker M."/>
        </authorList>
    </citation>
    <scope>NUCLEOTIDE SEQUENCE [LARGE SCALE GENOMIC DNA]</scope>
    <source>
        <strain evidence="7 8">DSM 26048</strain>
    </source>
</reference>
<keyword evidence="1" id="KW-0678">Repressor</keyword>
<gene>
    <name evidence="7" type="ORF">J2Z66_008564</name>
</gene>
<dbReference type="RefSeq" id="WP_209979725.1">
    <property type="nucleotide sequence ID" value="NZ_JAGGLB010000060.1"/>
</dbReference>
<dbReference type="Pfam" id="PF00440">
    <property type="entry name" value="TetR_N"/>
    <property type="match status" value="1"/>
</dbReference>
<protein>
    <submittedName>
        <fullName evidence="7">AcrR family transcriptional regulator</fullName>
    </submittedName>
</protein>
<dbReference type="InterPro" id="IPR009057">
    <property type="entry name" value="Homeodomain-like_sf"/>
</dbReference>
<evidence type="ECO:0000259" key="6">
    <source>
        <dbReference type="PROSITE" id="PS50977"/>
    </source>
</evidence>
<keyword evidence="2" id="KW-0805">Transcription regulation</keyword>
<comment type="caution">
    <text evidence="7">The sequence shown here is derived from an EMBL/GenBank/DDBJ whole genome shotgun (WGS) entry which is preliminary data.</text>
</comment>
<feature type="DNA-binding region" description="H-T-H motif" evidence="5">
    <location>
        <begin position="41"/>
        <end position="60"/>
    </location>
</feature>
<proteinExistence type="predicted"/>
<evidence type="ECO:0000256" key="5">
    <source>
        <dbReference type="PROSITE-ProRule" id="PRU00335"/>
    </source>
</evidence>
<dbReference type="PRINTS" id="PR00455">
    <property type="entry name" value="HTHTETR"/>
</dbReference>
<evidence type="ECO:0000256" key="1">
    <source>
        <dbReference type="ARBA" id="ARBA00022491"/>
    </source>
</evidence>
<name>A0ABS4JCC8_9BACL</name>
<sequence>MNQKKSPGRPRKQEGVDLKTHEHILQKAARLFIHNGFEQISLVQIATECQVTKATVYYYFTNKANLFTQAVSHQMNQIRGYVLVILQEQKPLRERLIDIAMGHLVNARTDFATMILNAKPFLTEEQLQEIRASEHGIHLVIAEAFQQAIMNGELAKRDAYLTANAFMSLLMVGHNELIRQRFANMYEIAVEIVDIFWQGASTKSG</sequence>
<dbReference type="InterPro" id="IPR036271">
    <property type="entry name" value="Tet_transcr_reg_TetR-rel_C_sf"/>
</dbReference>
<dbReference type="Proteomes" id="UP001519287">
    <property type="component" value="Unassembled WGS sequence"/>
</dbReference>
<dbReference type="Gene3D" id="1.10.357.10">
    <property type="entry name" value="Tetracycline Repressor, domain 2"/>
    <property type="match status" value="1"/>
</dbReference>
<keyword evidence="4" id="KW-0804">Transcription</keyword>
<evidence type="ECO:0000256" key="2">
    <source>
        <dbReference type="ARBA" id="ARBA00023015"/>
    </source>
</evidence>
<dbReference type="SUPFAM" id="SSF48498">
    <property type="entry name" value="Tetracyclin repressor-like, C-terminal domain"/>
    <property type="match status" value="1"/>
</dbReference>
<evidence type="ECO:0000313" key="8">
    <source>
        <dbReference type="Proteomes" id="UP001519287"/>
    </source>
</evidence>
<dbReference type="PROSITE" id="PS50977">
    <property type="entry name" value="HTH_TETR_2"/>
    <property type="match status" value="1"/>
</dbReference>
<dbReference type="PROSITE" id="PS01081">
    <property type="entry name" value="HTH_TETR_1"/>
    <property type="match status" value="1"/>
</dbReference>
<dbReference type="InterPro" id="IPR050109">
    <property type="entry name" value="HTH-type_TetR-like_transc_reg"/>
</dbReference>
<dbReference type="PANTHER" id="PTHR30055">
    <property type="entry name" value="HTH-TYPE TRANSCRIPTIONAL REGULATOR RUTR"/>
    <property type="match status" value="1"/>
</dbReference>
<dbReference type="PANTHER" id="PTHR30055:SF175">
    <property type="entry name" value="HTH-TYPE TRANSCRIPTIONAL REPRESSOR KSTR2"/>
    <property type="match status" value="1"/>
</dbReference>
<keyword evidence="3 5" id="KW-0238">DNA-binding</keyword>
<dbReference type="EMBL" id="JAGGLB010000060">
    <property type="protein sequence ID" value="MBP1996886.1"/>
    <property type="molecule type" value="Genomic_DNA"/>
</dbReference>